<evidence type="ECO:0000256" key="1">
    <source>
        <dbReference type="ARBA" id="ARBA00004141"/>
    </source>
</evidence>
<comment type="caution">
    <text evidence="6">The sequence shown here is derived from an EMBL/GenBank/DDBJ whole genome shotgun (WGS) entry which is preliminary data.</text>
</comment>
<keyword evidence="7" id="KW-1185">Reference proteome</keyword>
<proteinExistence type="predicted"/>
<gene>
    <name evidence="6" type="ORF">DHL47_07195</name>
</gene>
<feature type="transmembrane region" description="Helical" evidence="5">
    <location>
        <begin position="248"/>
        <end position="266"/>
    </location>
</feature>
<dbReference type="RefSeq" id="WP_209551352.1">
    <property type="nucleotide sequence ID" value="NZ_QFAY01000012.1"/>
</dbReference>
<accession>A0ABS5AWZ2</accession>
<feature type="transmembrane region" description="Helical" evidence="5">
    <location>
        <begin position="137"/>
        <end position="162"/>
    </location>
</feature>
<dbReference type="PRINTS" id="PR00762">
    <property type="entry name" value="CLCHANNEL"/>
</dbReference>
<feature type="transmembrane region" description="Helical" evidence="5">
    <location>
        <begin position="215"/>
        <end position="236"/>
    </location>
</feature>
<sequence length="407" mass="44111">MKKIKAYPLLAVLAVVIGGIVGMVDTVFGRVLLYLSDFRGEHIIFLLPILPFAGLLIDFLYQRCGGSSRKGMTLVFAVGHGEEDEIPKRLIPLIIVSTWLTHLFGGSAGREGVAVQLGAAVSNWFSSRFRIKDVSKIFLITGMSAGFAGLFQTPLAAAFFAMEVLVVGRLELSAFLPAVIAALTASWTSHTLVLEKFTFPLEQRVDWSIGNILKLLLLGLLFGLAGKAFALALSWAKKKAALRFKNPYIRILMLGLLLTGLLLFLDRGRYAGLGTNLISASLHQGRIYPYDWLLKLALTVLTLAAGYQGGEVTPLFAIGASLGTVLAPLMGFPLAFTAALGYAAVFGSATSTLLGPILIGCEVFGFAYLPYFSLVCLTAFVLKHDRSIYGAQKVMDYQNMTLHFPKF</sequence>
<evidence type="ECO:0000256" key="3">
    <source>
        <dbReference type="ARBA" id="ARBA00022989"/>
    </source>
</evidence>
<name>A0ABS5AWZ2_9STRE</name>
<protein>
    <submittedName>
        <fullName evidence="6">Voltage-gated chloride channel protein</fullName>
    </submittedName>
</protein>
<feature type="transmembrane region" description="Helical" evidence="5">
    <location>
        <begin position="43"/>
        <end position="61"/>
    </location>
</feature>
<dbReference type="InterPro" id="IPR050368">
    <property type="entry name" value="ClC-type_chloride_channel"/>
</dbReference>
<keyword evidence="3 5" id="KW-1133">Transmembrane helix</keyword>
<evidence type="ECO:0000313" key="7">
    <source>
        <dbReference type="Proteomes" id="UP001519349"/>
    </source>
</evidence>
<dbReference type="InterPro" id="IPR014743">
    <property type="entry name" value="Cl-channel_core"/>
</dbReference>
<dbReference type="Pfam" id="PF00654">
    <property type="entry name" value="Voltage_CLC"/>
    <property type="match status" value="1"/>
</dbReference>
<evidence type="ECO:0000313" key="6">
    <source>
        <dbReference type="EMBL" id="MBP2621102.1"/>
    </source>
</evidence>
<dbReference type="Proteomes" id="UP001519349">
    <property type="component" value="Unassembled WGS sequence"/>
</dbReference>
<dbReference type="Gene3D" id="1.10.3080.10">
    <property type="entry name" value="Clc chloride channel"/>
    <property type="match status" value="1"/>
</dbReference>
<organism evidence="6 7">
    <name type="scientific">Streptococcus panodentis</name>
    <dbReference type="NCBI Taxonomy" id="1581472"/>
    <lineage>
        <taxon>Bacteria</taxon>
        <taxon>Bacillati</taxon>
        <taxon>Bacillota</taxon>
        <taxon>Bacilli</taxon>
        <taxon>Lactobacillales</taxon>
        <taxon>Streptococcaceae</taxon>
        <taxon>Streptococcus</taxon>
    </lineage>
</organism>
<reference evidence="6 7" key="1">
    <citation type="submission" date="2018-05" db="EMBL/GenBank/DDBJ databases">
        <title>Draft genome sequence of Streptococcus panodentis CCUG 70867T.</title>
        <authorList>
            <person name="Salva-Serra F."/>
            <person name="Mendez V."/>
            <person name="Jaen-Luchoro D."/>
            <person name="Gonzales-Siles L."/>
            <person name="Karlsson R."/>
            <person name="Engstrom-Jakobsson H."/>
            <person name="Busquets A."/>
            <person name="Gomila M."/>
            <person name="Pineiro-Iglesias B."/>
            <person name="Bennasar-Figueras A."/>
            <person name="Seeger M."/>
            <person name="Moore E."/>
        </authorList>
    </citation>
    <scope>NUCLEOTIDE SEQUENCE [LARGE SCALE GENOMIC DNA]</scope>
    <source>
        <strain evidence="6 7">CCUG 70867</strain>
    </source>
</reference>
<dbReference type="EMBL" id="QFAY01000012">
    <property type="protein sequence ID" value="MBP2621102.1"/>
    <property type="molecule type" value="Genomic_DNA"/>
</dbReference>
<feature type="transmembrane region" description="Helical" evidence="5">
    <location>
        <begin position="287"/>
        <end position="307"/>
    </location>
</feature>
<dbReference type="PANTHER" id="PTHR43427:SF12">
    <property type="entry name" value="CHLORIDE TRANSPORTER"/>
    <property type="match status" value="1"/>
</dbReference>
<dbReference type="PANTHER" id="PTHR43427">
    <property type="entry name" value="CHLORIDE CHANNEL PROTEIN CLC-E"/>
    <property type="match status" value="1"/>
</dbReference>
<dbReference type="InterPro" id="IPR001807">
    <property type="entry name" value="ClC"/>
</dbReference>
<feature type="transmembrane region" description="Helical" evidence="5">
    <location>
        <begin position="174"/>
        <end position="194"/>
    </location>
</feature>
<comment type="subcellular location">
    <subcellularLocation>
        <location evidence="1">Membrane</location>
        <topology evidence="1">Multi-pass membrane protein</topology>
    </subcellularLocation>
</comment>
<dbReference type="SUPFAM" id="SSF81340">
    <property type="entry name" value="Clc chloride channel"/>
    <property type="match status" value="1"/>
</dbReference>
<evidence type="ECO:0000256" key="5">
    <source>
        <dbReference type="SAM" id="Phobius"/>
    </source>
</evidence>
<keyword evidence="2 5" id="KW-0812">Transmembrane</keyword>
<keyword evidence="4 5" id="KW-0472">Membrane</keyword>
<evidence type="ECO:0000256" key="2">
    <source>
        <dbReference type="ARBA" id="ARBA00022692"/>
    </source>
</evidence>
<feature type="transmembrane region" description="Helical" evidence="5">
    <location>
        <begin position="7"/>
        <end position="31"/>
    </location>
</feature>
<evidence type="ECO:0000256" key="4">
    <source>
        <dbReference type="ARBA" id="ARBA00023136"/>
    </source>
</evidence>